<feature type="compositionally biased region" description="Polar residues" evidence="1">
    <location>
        <begin position="239"/>
        <end position="248"/>
    </location>
</feature>
<accession>A0A9P5ZJE6</accession>
<keyword evidence="3" id="KW-1185">Reference proteome</keyword>
<proteinExistence type="predicted"/>
<feature type="compositionally biased region" description="Polar residues" evidence="1">
    <location>
        <begin position="125"/>
        <end position="158"/>
    </location>
</feature>
<feature type="region of interest" description="Disordered" evidence="1">
    <location>
        <begin position="761"/>
        <end position="795"/>
    </location>
</feature>
<evidence type="ECO:0000313" key="2">
    <source>
        <dbReference type="EMBL" id="KAF9486961.1"/>
    </source>
</evidence>
<dbReference type="EMBL" id="MU154846">
    <property type="protein sequence ID" value="KAF9486961.1"/>
    <property type="molecule type" value="Genomic_DNA"/>
</dbReference>
<sequence length="795" mass="88652">MASPHPSEAEVARYIDDDFDMDMDIKETHTPRAGSGASGADFEVTHTPRDESVAPDWDAMIQQELTSMGQQLWADQSQAQAAARQFFPQLNPIESTGRHDDYDHNGVAMGHAGQSIAEEDHGDSTDSSYAPSTYHESSDTQTGGHAQYQSYPVDTNTGQREDNTFHEEHQEVRSNSNRSGSSSVHSQYEQYDGEDMDQDVPATCRDFIEVTRCIGDLSTAIHESSEISQRILDALLSEQQSNNSTSPSRGRFGRRPASDNSVGGDYDADADDAPGPRLTGPWKQRSARDNQLAEDVRSHARNLMSREFADTPFDLPSQQEVERWTDNQNAEEAASTGYFKPDLCAPPSSPWNRSHVRVFIRTFLKADTFECIDKSRIRKAFLGHLKALRQKYLHQQSNPREQANRQARANRDERKRNLFHRRLNVARMSSDESDHESGLSQYQILLPKWRNPQLAAWLRVFDAIHRKSRFQSDQTHAGRGAHPRLRVVGQTWSTSESYVSQLPLNAYNPNWLARLNIIEKEDVDAQGDEHYDFSHNLDVAAIVAGFAPTFPSVSDIFLFHTATVVPPHHPYSLSLPLSPSSSPQPARSKLCTMAVDGYYASQIPYHIAAGVYNRVLAGLDHLFHQGDTLYIMDASVATGGEASASVYVFHDGNLRATITIDDDDTKRRCGALPALEPARLYCPPYLPPSHAHVGRFELPFFPPSTLFISTTLAVYDLLVRHRLTPSLRLLVPTAIVVVKDSTTSPRRALRVSSTVPSNVSFGILGDEDEDKNRNYSHPNPNLATMALPHPGDEGP</sequence>
<gene>
    <name evidence="2" type="ORF">BDN71DRAFT_1514437</name>
</gene>
<reference evidence="2" key="1">
    <citation type="submission" date="2020-11" db="EMBL/GenBank/DDBJ databases">
        <authorList>
            <consortium name="DOE Joint Genome Institute"/>
            <person name="Ahrendt S."/>
            <person name="Riley R."/>
            <person name="Andreopoulos W."/>
            <person name="Labutti K."/>
            <person name="Pangilinan J."/>
            <person name="Ruiz-Duenas F.J."/>
            <person name="Barrasa J.M."/>
            <person name="Sanchez-Garcia M."/>
            <person name="Camarero S."/>
            <person name="Miyauchi S."/>
            <person name="Serrano A."/>
            <person name="Linde D."/>
            <person name="Babiker R."/>
            <person name="Drula E."/>
            <person name="Ayuso-Fernandez I."/>
            <person name="Pacheco R."/>
            <person name="Padilla G."/>
            <person name="Ferreira P."/>
            <person name="Barriuso J."/>
            <person name="Kellner H."/>
            <person name="Castanera R."/>
            <person name="Alfaro M."/>
            <person name="Ramirez L."/>
            <person name="Pisabarro A.G."/>
            <person name="Kuo A."/>
            <person name="Tritt A."/>
            <person name="Lipzen A."/>
            <person name="He G."/>
            <person name="Yan M."/>
            <person name="Ng V."/>
            <person name="Cullen D."/>
            <person name="Martin F."/>
            <person name="Rosso M.-N."/>
            <person name="Henrissat B."/>
            <person name="Hibbett D."/>
            <person name="Martinez A.T."/>
            <person name="Grigoriev I.V."/>
        </authorList>
    </citation>
    <scope>NUCLEOTIDE SEQUENCE</scope>
    <source>
        <strain evidence="2">ATCC 90797</strain>
    </source>
</reference>
<evidence type="ECO:0000313" key="3">
    <source>
        <dbReference type="Proteomes" id="UP000807025"/>
    </source>
</evidence>
<comment type="caution">
    <text evidence="2">The sequence shown here is derived from an EMBL/GenBank/DDBJ whole genome shotgun (WGS) entry which is preliminary data.</text>
</comment>
<dbReference type="OrthoDB" id="3224221at2759"/>
<dbReference type="AlphaFoldDB" id="A0A9P5ZJE6"/>
<dbReference type="Proteomes" id="UP000807025">
    <property type="component" value="Unassembled WGS sequence"/>
</dbReference>
<feature type="region of interest" description="Disordered" evidence="1">
    <location>
        <begin position="239"/>
        <end position="290"/>
    </location>
</feature>
<feature type="compositionally biased region" description="Low complexity" evidence="1">
    <location>
        <begin position="173"/>
        <end position="186"/>
    </location>
</feature>
<evidence type="ECO:0000256" key="1">
    <source>
        <dbReference type="SAM" id="MobiDB-lite"/>
    </source>
</evidence>
<name>A0A9P5ZJE6_PLEER</name>
<feature type="region of interest" description="Disordered" evidence="1">
    <location>
        <begin position="27"/>
        <end position="53"/>
    </location>
</feature>
<feature type="region of interest" description="Disordered" evidence="1">
    <location>
        <begin position="392"/>
        <end position="416"/>
    </location>
</feature>
<protein>
    <submittedName>
        <fullName evidence="2">Uncharacterized protein</fullName>
    </submittedName>
</protein>
<feature type="compositionally biased region" description="Basic and acidic residues" evidence="1">
    <location>
        <begin position="159"/>
        <end position="172"/>
    </location>
</feature>
<feature type="compositionally biased region" description="Basic and acidic residues" evidence="1">
    <location>
        <begin position="43"/>
        <end position="52"/>
    </location>
</feature>
<organism evidence="2 3">
    <name type="scientific">Pleurotus eryngii</name>
    <name type="common">Boletus of the steppes</name>
    <dbReference type="NCBI Taxonomy" id="5323"/>
    <lineage>
        <taxon>Eukaryota</taxon>
        <taxon>Fungi</taxon>
        <taxon>Dikarya</taxon>
        <taxon>Basidiomycota</taxon>
        <taxon>Agaricomycotina</taxon>
        <taxon>Agaricomycetes</taxon>
        <taxon>Agaricomycetidae</taxon>
        <taxon>Agaricales</taxon>
        <taxon>Pleurotineae</taxon>
        <taxon>Pleurotaceae</taxon>
        <taxon>Pleurotus</taxon>
    </lineage>
</organism>
<feature type="region of interest" description="Disordered" evidence="1">
    <location>
        <begin position="117"/>
        <end position="197"/>
    </location>
</feature>